<evidence type="ECO:0000256" key="2">
    <source>
        <dbReference type="ARBA" id="ARBA00006706"/>
    </source>
</evidence>
<dbReference type="FunFam" id="1.10.600.10:FF:000001">
    <property type="entry name" value="Geranylgeranyl diphosphate synthase"/>
    <property type="match status" value="1"/>
</dbReference>
<evidence type="ECO:0000313" key="14">
    <source>
        <dbReference type="Proteomes" id="UP000199589"/>
    </source>
</evidence>
<dbReference type="Gene3D" id="1.10.600.10">
    <property type="entry name" value="Farnesyl Diphosphate Synthase"/>
    <property type="match status" value="1"/>
</dbReference>
<dbReference type="PROSITE" id="PS00723">
    <property type="entry name" value="POLYPRENYL_SYNTHASE_1"/>
    <property type="match status" value="1"/>
</dbReference>
<dbReference type="GO" id="GO:0016114">
    <property type="term" value="P:terpenoid biosynthetic process"/>
    <property type="evidence" value="ECO:0007669"/>
    <property type="project" value="UniProtKB-ARBA"/>
</dbReference>
<dbReference type="PROSITE" id="PS00444">
    <property type="entry name" value="POLYPRENYL_SYNTHASE_2"/>
    <property type="match status" value="1"/>
</dbReference>
<dbReference type="GO" id="GO:0005737">
    <property type="term" value="C:cytoplasm"/>
    <property type="evidence" value="ECO:0007669"/>
    <property type="project" value="UniProtKB-ARBA"/>
</dbReference>
<dbReference type="Pfam" id="PF00348">
    <property type="entry name" value="polyprenyl_synt"/>
    <property type="match status" value="1"/>
</dbReference>
<comment type="cofactor">
    <cofactor evidence="1">
        <name>Mg(2+)</name>
        <dbReference type="ChEBI" id="CHEBI:18420"/>
    </cofactor>
</comment>
<dbReference type="AlphaFoldDB" id="A0A1I3WR76"/>
<comment type="similarity">
    <text evidence="2 12">Belongs to the FPP/GGPP synthase family.</text>
</comment>
<keyword evidence="7" id="KW-0460">Magnesium</keyword>
<gene>
    <name evidence="13" type="ORF">SAMN04488569_100923</name>
</gene>
<keyword evidence="5 12" id="KW-0808">Transferase</keyword>
<evidence type="ECO:0000256" key="11">
    <source>
        <dbReference type="ARBA" id="ARBA00049399"/>
    </source>
</evidence>
<evidence type="ECO:0000256" key="3">
    <source>
        <dbReference type="ARBA" id="ARBA00012439"/>
    </source>
</evidence>
<dbReference type="EC" id="2.5.1.10" evidence="3"/>
<dbReference type="InterPro" id="IPR033749">
    <property type="entry name" value="Polyprenyl_synt_CS"/>
</dbReference>
<dbReference type="CDD" id="cd00685">
    <property type="entry name" value="Trans_IPPS_HT"/>
    <property type="match status" value="1"/>
</dbReference>
<evidence type="ECO:0000313" key="13">
    <source>
        <dbReference type="EMBL" id="SFK08941.1"/>
    </source>
</evidence>
<dbReference type="RefSeq" id="WP_091896352.1">
    <property type="nucleotide sequence ID" value="NZ_FOSJ01000009.1"/>
</dbReference>
<dbReference type="OrthoDB" id="9805316at2"/>
<sequence length="296" mass="32297">MKFQEFYQNEFDGFEEYGLNLIAPKSGTVIEEAMSYSLTAGGKRLRPMLLLAVIKAYGKDLVQGYPAAAALEYIHTYSLIHDDLPAMDNDDLRRGKPTSHIKYSESTAILAGDALLTKAFELITIGNLSAEKKVTLIRELAICSGYEGMIGGQQADIDGENNSLSIDELEAIHARKTGELLRFSMFAGGIIADADKESLTLLEDVARKIGVAYQIRDDLLDVVGDAEELGKATGADNKLGKSTYPALLGLDPAFEKLSSELEKAKENVSKISDKSPSFDEEILLTFIDSLSITNDR</sequence>
<evidence type="ECO:0000256" key="4">
    <source>
        <dbReference type="ARBA" id="ARBA00015100"/>
    </source>
</evidence>
<dbReference type="SFLD" id="SFLDG01017">
    <property type="entry name" value="Polyprenyl_Transferase_Like"/>
    <property type="match status" value="1"/>
</dbReference>
<proteinExistence type="inferred from homology"/>
<name>A0A1I3WR76_9LACT</name>
<organism evidence="13 14">
    <name type="scientific">Marinilactibacillus piezotolerans</name>
    <dbReference type="NCBI Taxonomy" id="258723"/>
    <lineage>
        <taxon>Bacteria</taxon>
        <taxon>Bacillati</taxon>
        <taxon>Bacillota</taxon>
        <taxon>Bacilli</taxon>
        <taxon>Lactobacillales</taxon>
        <taxon>Carnobacteriaceae</taxon>
        <taxon>Marinilactibacillus</taxon>
    </lineage>
</organism>
<evidence type="ECO:0000256" key="7">
    <source>
        <dbReference type="ARBA" id="ARBA00022842"/>
    </source>
</evidence>
<accession>A0A1I3WR76</accession>
<evidence type="ECO:0000256" key="5">
    <source>
        <dbReference type="ARBA" id="ARBA00022679"/>
    </source>
</evidence>
<dbReference type="GO" id="GO:0004337">
    <property type="term" value="F:(2E,6E)-farnesyl diphosphate synthase activity"/>
    <property type="evidence" value="ECO:0007669"/>
    <property type="project" value="UniProtKB-EC"/>
</dbReference>
<evidence type="ECO:0000256" key="6">
    <source>
        <dbReference type="ARBA" id="ARBA00022723"/>
    </source>
</evidence>
<dbReference type="SFLD" id="SFLDS00005">
    <property type="entry name" value="Isoprenoid_Synthase_Type_I"/>
    <property type="match status" value="1"/>
</dbReference>
<dbReference type="PANTHER" id="PTHR43281">
    <property type="entry name" value="FARNESYL DIPHOSPHATE SYNTHASE"/>
    <property type="match status" value="1"/>
</dbReference>
<evidence type="ECO:0000256" key="8">
    <source>
        <dbReference type="ARBA" id="ARBA00023229"/>
    </source>
</evidence>
<keyword evidence="6" id="KW-0479">Metal-binding</keyword>
<dbReference type="PANTHER" id="PTHR43281:SF1">
    <property type="entry name" value="FARNESYL DIPHOSPHATE SYNTHASE"/>
    <property type="match status" value="1"/>
</dbReference>
<evidence type="ECO:0000256" key="9">
    <source>
        <dbReference type="ARBA" id="ARBA00032380"/>
    </source>
</evidence>
<comment type="catalytic activity">
    <reaction evidence="11">
        <text>isopentenyl diphosphate + (2E)-geranyl diphosphate = (2E,6E)-farnesyl diphosphate + diphosphate</text>
        <dbReference type="Rhea" id="RHEA:19361"/>
        <dbReference type="ChEBI" id="CHEBI:33019"/>
        <dbReference type="ChEBI" id="CHEBI:58057"/>
        <dbReference type="ChEBI" id="CHEBI:128769"/>
        <dbReference type="ChEBI" id="CHEBI:175763"/>
        <dbReference type="EC" id="2.5.1.10"/>
    </reaction>
</comment>
<evidence type="ECO:0000256" key="1">
    <source>
        <dbReference type="ARBA" id="ARBA00001946"/>
    </source>
</evidence>
<dbReference type="SUPFAM" id="SSF48576">
    <property type="entry name" value="Terpenoid synthases"/>
    <property type="match status" value="1"/>
</dbReference>
<dbReference type="EMBL" id="FOSJ01000009">
    <property type="protein sequence ID" value="SFK08941.1"/>
    <property type="molecule type" value="Genomic_DNA"/>
</dbReference>
<dbReference type="GO" id="GO:0046872">
    <property type="term" value="F:metal ion binding"/>
    <property type="evidence" value="ECO:0007669"/>
    <property type="project" value="UniProtKB-KW"/>
</dbReference>
<reference evidence="14" key="1">
    <citation type="submission" date="2016-10" db="EMBL/GenBank/DDBJ databases">
        <authorList>
            <person name="Varghese N."/>
            <person name="Submissions S."/>
        </authorList>
    </citation>
    <scope>NUCLEOTIDE SEQUENCE [LARGE SCALE GENOMIC DNA]</scope>
    <source>
        <strain evidence="14">DSM 16108</strain>
    </source>
</reference>
<protein>
    <recommendedName>
        <fullName evidence="4">Farnesyl diphosphate synthase</fullName>
        <ecNumber evidence="3">2.5.1.10</ecNumber>
    </recommendedName>
    <alternativeName>
        <fullName evidence="10">(2E,6E)-farnesyl diphosphate synthase</fullName>
    </alternativeName>
    <alternativeName>
        <fullName evidence="9">Geranyltranstransferase</fullName>
    </alternativeName>
</protein>
<dbReference type="InterPro" id="IPR000092">
    <property type="entry name" value="Polyprenyl_synt"/>
</dbReference>
<keyword evidence="14" id="KW-1185">Reference proteome</keyword>
<dbReference type="Proteomes" id="UP000199589">
    <property type="component" value="Unassembled WGS sequence"/>
</dbReference>
<evidence type="ECO:0000256" key="12">
    <source>
        <dbReference type="RuleBase" id="RU004466"/>
    </source>
</evidence>
<keyword evidence="8" id="KW-0414">Isoprene biosynthesis</keyword>
<dbReference type="InterPro" id="IPR008949">
    <property type="entry name" value="Isoprenoid_synthase_dom_sf"/>
</dbReference>
<dbReference type="NCBIfam" id="NF045485">
    <property type="entry name" value="FPPsyn"/>
    <property type="match status" value="1"/>
</dbReference>
<evidence type="ECO:0000256" key="10">
    <source>
        <dbReference type="ARBA" id="ARBA00032873"/>
    </source>
</evidence>
<dbReference type="InterPro" id="IPR053378">
    <property type="entry name" value="Prenyl_diphosphate_synthase"/>
</dbReference>